<evidence type="ECO:0000313" key="3">
    <source>
        <dbReference type="EMBL" id="KDO22948.1"/>
    </source>
</evidence>
<name>A0A067BXD2_SAPPC</name>
<dbReference type="RefSeq" id="XP_012206384.1">
    <property type="nucleotide sequence ID" value="XM_012350994.1"/>
</dbReference>
<dbReference type="OrthoDB" id="128349at2759"/>
<organism evidence="3 4">
    <name type="scientific">Saprolegnia parasitica (strain CBS 223.65)</name>
    <dbReference type="NCBI Taxonomy" id="695850"/>
    <lineage>
        <taxon>Eukaryota</taxon>
        <taxon>Sar</taxon>
        <taxon>Stramenopiles</taxon>
        <taxon>Oomycota</taxon>
        <taxon>Saprolegniomycetes</taxon>
        <taxon>Saprolegniales</taxon>
        <taxon>Saprolegniaceae</taxon>
        <taxon>Saprolegnia</taxon>
    </lineage>
</organism>
<dbReference type="EMBL" id="KK583260">
    <property type="protein sequence ID" value="KDO22948.1"/>
    <property type="molecule type" value="Genomic_DNA"/>
</dbReference>
<evidence type="ECO:0000256" key="2">
    <source>
        <dbReference type="SAM" id="SignalP"/>
    </source>
</evidence>
<dbReference type="VEuPathDB" id="FungiDB:SPRG_11794"/>
<protein>
    <recommendedName>
        <fullName evidence="5">Secreted protein</fullName>
    </recommendedName>
</protein>
<proteinExistence type="predicted"/>
<feature type="region of interest" description="Disordered" evidence="1">
    <location>
        <begin position="320"/>
        <end position="345"/>
    </location>
</feature>
<keyword evidence="2" id="KW-0732">Signal</keyword>
<feature type="chain" id="PRO_5001633823" description="Secreted protein" evidence="2">
    <location>
        <begin position="21"/>
        <end position="367"/>
    </location>
</feature>
<sequence>MHRLLALTWMLLTTTHHGAAAPCSMAQNTSHAQAIAANISTSCAMALHMPPDSATFDSLVAEVGSYDTLCQPACSDDLANYTSRVPSCDEASTTSHALTLLQSYCYNVTHPTMDGGACTGADFALFAAVVSKPLWSNCSSNASSNVIELSSDTTAFPAYCGSPNCVANIAAVYDQVPNCSIDLSDPGANVRGALQQTFNCTPGDAGGRCTAGDLQMLTNLATLPVWANCSEALNLPPSTKFTALWTTETPPQWCATTCPAYVAVAFTTHVVACDLATLPILPGLLGPIVSTLAAAHVAAASMGVAAAEAAALAKACPVTPAPTTPKPAPKPAPTPAPTPTPTPTRSIAAPVTMSLLGACGVVLAMLL</sequence>
<dbReference type="GeneID" id="24133809"/>
<evidence type="ECO:0008006" key="5">
    <source>
        <dbReference type="Google" id="ProtNLM"/>
    </source>
</evidence>
<keyword evidence="4" id="KW-1185">Reference proteome</keyword>
<feature type="compositionally biased region" description="Pro residues" evidence="1">
    <location>
        <begin position="320"/>
        <end position="342"/>
    </location>
</feature>
<feature type="signal peptide" evidence="2">
    <location>
        <begin position="1"/>
        <end position="20"/>
    </location>
</feature>
<dbReference type="Proteomes" id="UP000030745">
    <property type="component" value="Unassembled WGS sequence"/>
</dbReference>
<reference evidence="3 4" key="1">
    <citation type="journal article" date="2013" name="PLoS Genet.">
        <title>Distinctive expansion of potential virulence genes in the genome of the oomycete fish pathogen Saprolegnia parasitica.</title>
        <authorList>
            <person name="Jiang R.H."/>
            <person name="de Bruijn I."/>
            <person name="Haas B.J."/>
            <person name="Belmonte R."/>
            <person name="Lobach L."/>
            <person name="Christie J."/>
            <person name="van den Ackerveken G."/>
            <person name="Bottin A."/>
            <person name="Bulone V."/>
            <person name="Diaz-Moreno S.M."/>
            <person name="Dumas B."/>
            <person name="Fan L."/>
            <person name="Gaulin E."/>
            <person name="Govers F."/>
            <person name="Grenville-Briggs L.J."/>
            <person name="Horner N.R."/>
            <person name="Levin J.Z."/>
            <person name="Mammella M."/>
            <person name="Meijer H.J."/>
            <person name="Morris P."/>
            <person name="Nusbaum C."/>
            <person name="Oome S."/>
            <person name="Phillips A.J."/>
            <person name="van Rooyen D."/>
            <person name="Rzeszutek E."/>
            <person name="Saraiva M."/>
            <person name="Secombes C.J."/>
            <person name="Seidl M.F."/>
            <person name="Snel B."/>
            <person name="Stassen J.H."/>
            <person name="Sykes S."/>
            <person name="Tripathy S."/>
            <person name="van den Berg H."/>
            <person name="Vega-Arreguin J.C."/>
            <person name="Wawra S."/>
            <person name="Young S.K."/>
            <person name="Zeng Q."/>
            <person name="Dieguez-Uribeondo J."/>
            <person name="Russ C."/>
            <person name="Tyler B.M."/>
            <person name="van West P."/>
        </authorList>
    </citation>
    <scope>NUCLEOTIDE SEQUENCE [LARGE SCALE GENOMIC DNA]</scope>
    <source>
        <strain evidence="3 4">CBS 223.65</strain>
    </source>
</reference>
<dbReference type="KEGG" id="spar:SPRG_11794"/>
<evidence type="ECO:0000256" key="1">
    <source>
        <dbReference type="SAM" id="MobiDB-lite"/>
    </source>
</evidence>
<dbReference type="AlphaFoldDB" id="A0A067BXD2"/>
<evidence type="ECO:0000313" key="4">
    <source>
        <dbReference type="Proteomes" id="UP000030745"/>
    </source>
</evidence>
<accession>A0A067BXD2</accession>
<gene>
    <name evidence="3" type="ORF">SPRG_11794</name>
</gene>